<dbReference type="GO" id="GO:0031624">
    <property type="term" value="F:ubiquitin conjugating enzyme binding"/>
    <property type="evidence" value="ECO:0007669"/>
    <property type="project" value="TreeGrafter"/>
</dbReference>
<accession>A0A8K0D1Z7</accession>
<dbReference type="OrthoDB" id="648559at2759"/>
<dbReference type="InterPro" id="IPR004162">
    <property type="entry name" value="SINA-like_animal"/>
</dbReference>
<dbReference type="SUPFAM" id="SSF49599">
    <property type="entry name" value="TRAF domain-like"/>
    <property type="match status" value="1"/>
</dbReference>
<gene>
    <name evidence="1" type="ORF">ILUMI_11528</name>
</gene>
<sequence length="406" mass="48552">MGKKTKISKQPFTCPSLQNCKWRGTKEELCLHTQFLHCESFTNQNYFSLYAPNAVNYQRNIVLKHYKSIFLLQFKSNVQSEKFWCGVNYIGENRHPQGFYYCVIFFNEDIGKSICKYGEVLESKSKWDFNVNSMLELYLNEAKTKTKNFNILFCIYRYKKWNVINLNREVIRNELKCCVCSKDDIIKQPVFLCLVGHVICYNCIVKSEKKMNWYSCNYGRCNFRAQQISVNLQNFCSNRKSGCFFIGSEKQVWRHELVCPKTITCFSIGCEWKGGNKDFWEHLLLTHPDNTTRNEEVVNYRLDKSPYIFTKFMLCNQELFKIEVEHQKTVMKWTFCWIQWKRSNSSQYYKLILRFFCLDKNSRAVEELELIRYQKRKKRTIVVPFTLLKSYFKGNLIVFSYSILKC</sequence>
<organism evidence="1 2">
    <name type="scientific">Ignelater luminosus</name>
    <name type="common">Cucubano</name>
    <name type="synonym">Pyrophorus luminosus</name>
    <dbReference type="NCBI Taxonomy" id="2038154"/>
    <lineage>
        <taxon>Eukaryota</taxon>
        <taxon>Metazoa</taxon>
        <taxon>Ecdysozoa</taxon>
        <taxon>Arthropoda</taxon>
        <taxon>Hexapoda</taxon>
        <taxon>Insecta</taxon>
        <taxon>Pterygota</taxon>
        <taxon>Neoptera</taxon>
        <taxon>Endopterygota</taxon>
        <taxon>Coleoptera</taxon>
        <taxon>Polyphaga</taxon>
        <taxon>Elateriformia</taxon>
        <taxon>Elateroidea</taxon>
        <taxon>Elateridae</taxon>
        <taxon>Agrypninae</taxon>
        <taxon>Pyrophorini</taxon>
        <taxon>Ignelater</taxon>
    </lineage>
</organism>
<dbReference type="Proteomes" id="UP000801492">
    <property type="component" value="Unassembled WGS sequence"/>
</dbReference>
<comment type="caution">
    <text evidence="1">The sequence shown here is derived from an EMBL/GenBank/DDBJ whole genome shotgun (WGS) entry which is preliminary data.</text>
</comment>
<proteinExistence type="predicted"/>
<dbReference type="GO" id="GO:0061630">
    <property type="term" value="F:ubiquitin protein ligase activity"/>
    <property type="evidence" value="ECO:0007669"/>
    <property type="project" value="TreeGrafter"/>
</dbReference>
<dbReference type="InterPro" id="IPR013083">
    <property type="entry name" value="Znf_RING/FYVE/PHD"/>
</dbReference>
<keyword evidence="2" id="KW-1185">Reference proteome</keyword>
<dbReference type="EMBL" id="VTPC01006801">
    <property type="protein sequence ID" value="KAF2894652.1"/>
    <property type="molecule type" value="Genomic_DNA"/>
</dbReference>
<dbReference type="PANTHER" id="PTHR45877:SF2">
    <property type="entry name" value="E3 UBIQUITIN-PROTEIN LIGASE SINA-RELATED"/>
    <property type="match status" value="1"/>
</dbReference>
<dbReference type="GO" id="GO:0005737">
    <property type="term" value="C:cytoplasm"/>
    <property type="evidence" value="ECO:0007669"/>
    <property type="project" value="TreeGrafter"/>
</dbReference>
<evidence type="ECO:0000313" key="2">
    <source>
        <dbReference type="Proteomes" id="UP000801492"/>
    </source>
</evidence>
<dbReference type="GO" id="GO:0043161">
    <property type="term" value="P:proteasome-mediated ubiquitin-dependent protein catabolic process"/>
    <property type="evidence" value="ECO:0007669"/>
    <property type="project" value="TreeGrafter"/>
</dbReference>
<evidence type="ECO:0008006" key="3">
    <source>
        <dbReference type="Google" id="ProtNLM"/>
    </source>
</evidence>
<dbReference type="AlphaFoldDB" id="A0A8K0D1Z7"/>
<dbReference type="Gene3D" id="3.30.40.10">
    <property type="entry name" value="Zinc/RING finger domain, C3HC4 (zinc finger)"/>
    <property type="match status" value="1"/>
</dbReference>
<dbReference type="PANTHER" id="PTHR45877">
    <property type="entry name" value="E3 UBIQUITIN-PROTEIN LIGASE SIAH2"/>
    <property type="match status" value="1"/>
</dbReference>
<name>A0A8K0D1Z7_IGNLU</name>
<protein>
    <recommendedName>
        <fullName evidence="3">RING-type E3 ubiquitin transferase</fullName>
    </recommendedName>
</protein>
<reference evidence="1" key="1">
    <citation type="submission" date="2019-08" db="EMBL/GenBank/DDBJ databases">
        <title>The genome of the North American firefly Photinus pyralis.</title>
        <authorList>
            <consortium name="Photinus pyralis genome working group"/>
            <person name="Fallon T.R."/>
            <person name="Sander Lower S.E."/>
            <person name="Weng J.-K."/>
        </authorList>
    </citation>
    <scope>NUCLEOTIDE SEQUENCE</scope>
    <source>
        <strain evidence="1">TRF0915ILg1</strain>
        <tissue evidence="1">Whole body</tissue>
    </source>
</reference>
<evidence type="ECO:0000313" key="1">
    <source>
        <dbReference type="EMBL" id="KAF2894652.1"/>
    </source>
</evidence>